<dbReference type="STRING" id="29845.A0A1V6SD51"/>
<evidence type="ECO:0000313" key="1">
    <source>
        <dbReference type="EMBL" id="OQE11669.1"/>
    </source>
</evidence>
<proteinExistence type="predicted"/>
<reference evidence="2" key="1">
    <citation type="journal article" date="2017" name="Nat. Microbiol.">
        <title>Global analysis of biosynthetic gene clusters reveals vast potential of secondary metabolite production in Penicillium species.</title>
        <authorList>
            <person name="Nielsen J.C."/>
            <person name="Grijseels S."/>
            <person name="Prigent S."/>
            <person name="Ji B."/>
            <person name="Dainat J."/>
            <person name="Nielsen K.F."/>
            <person name="Frisvad J.C."/>
            <person name="Workman M."/>
            <person name="Nielsen J."/>
        </authorList>
    </citation>
    <scope>NUCLEOTIDE SEQUENCE [LARGE SCALE GENOMIC DNA]</scope>
    <source>
        <strain evidence="2">IBT 29486</strain>
    </source>
</reference>
<gene>
    <name evidence="1" type="ORF">PENVUL_c002G04199</name>
</gene>
<evidence type="ECO:0000313" key="2">
    <source>
        <dbReference type="Proteomes" id="UP000191518"/>
    </source>
</evidence>
<dbReference type="EMBL" id="MDYP01000002">
    <property type="protein sequence ID" value="OQE11669.1"/>
    <property type="molecule type" value="Genomic_DNA"/>
</dbReference>
<sequence>MLDEALRLTGIDTLASKKREPSPPNLQVISSTRDNAMADSDNVFETVVSVQITGQLGSDIASASEYNDVKGDGTAGKVLPAEVATTGKFQFECSACPNLPRLLARTVGVAHVQGTHLQKKQRVGVGVVCGPASMLHDTRNAAALVQARLFGGEIEELYLHSEPFVEVFGFLVML</sequence>
<dbReference type="AlphaFoldDB" id="A0A1V6SD51"/>
<keyword evidence="2" id="KW-1185">Reference proteome</keyword>
<organism evidence="1 2">
    <name type="scientific">Penicillium vulpinum</name>
    <dbReference type="NCBI Taxonomy" id="29845"/>
    <lineage>
        <taxon>Eukaryota</taxon>
        <taxon>Fungi</taxon>
        <taxon>Dikarya</taxon>
        <taxon>Ascomycota</taxon>
        <taxon>Pezizomycotina</taxon>
        <taxon>Eurotiomycetes</taxon>
        <taxon>Eurotiomycetidae</taxon>
        <taxon>Eurotiales</taxon>
        <taxon>Aspergillaceae</taxon>
        <taxon>Penicillium</taxon>
    </lineage>
</organism>
<protein>
    <submittedName>
        <fullName evidence="1">Uncharacterized protein</fullName>
    </submittedName>
</protein>
<accession>A0A1V6SD51</accession>
<name>A0A1V6SD51_9EURO</name>
<comment type="caution">
    <text evidence="1">The sequence shown here is derived from an EMBL/GenBank/DDBJ whole genome shotgun (WGS) entry which is preliminary data.</text>
</comment>
<dbReference type="Proteomes" id="UP000191518">
    <property type="component" value="Unassembled WGS sequence"/>
</dbReference>